<proteinExistence type="predicted"/>
<dbReference type="RefSeq" id="WP_344742902.1">
    <property type="nucleotide sequence ID" value="NZ_BAAAWW010000010.1"/>
</dbReference>
<protein>
    <submittedName>
        <fullName evidence="1">WD40 repeat domain-containing protein</fullName>
    </submittedName>
</protein>
<dbReference type="Proteomes" id="UP001589610">
    <property type="component" value="Unassembled WGS sequence"/>
</dbReference>
<evidence type="ECO:0000313" key="1">
    <source>
        <dbReference type="EMBL" id="MFB9674753.1"/>
    </source>
</evidence>
<name>A0ABV5T6P0_9ACTN</name>
<dbReference type="EMBL" id="JBHMBS010000002">
    <property type="protein sequence ID" value="MFB9674753.1"/>
    <property type="molecule type" value="Genomic_DNA"/>
</dbReference>
<accession>A0ABV5T6P0</accession>
<evidence type="ECO:0000313" key="2">
    <source>
        <dbReference type="Proteomes" id="UP001589610"/>
    </source>
</evidence>
<organism evidence="1 2">
    <name type="scientific">Streptosporangium vulgare</name>
    <dbReference type="NCBI Taxonomy" id="46190"/>
    <lineage>
        <taxon>Bacteria</taxon>
        <taxon>Bacillati</taxon>
        <taxon>Actinomycetota</taxon>
        <taxon>Actinomycetes</taxon>
        <taxon>Streptosporangiales</taxon>
        <taxon>Streptosporangiaceae</taxon>
        <taxon>Streptosporangium</taxon>
    </lineage>
</organism>
<dbReference type="Gene3D" id="2.130.10.10">
    <property type="entry name" value="YVTN repeat-like/Quinoprotein amine dehydrogenase"/>
    <property type="match status" value="1"/>
</dbReference>
<comment type="caution">
    <text evidence="1">The sequence shown here is derived from an EMBL/GenBank/DDBJ whole genome shotgun (WGS) entry which is preliminary data.</text>
</comment>
<reference evidence="1 2" key="1">
    <citation type="submission" date="2024-09" db="EMBL/GenBank/DDBJ databases">
        <authorList>
            <person name="Sun Q."/>
            <person name="Mori K."/>
        </authorList>
    </citation>
    <scope>NUCLEOTIDE SEQUENCE [LARGE SCALE GENOMIC DNA]</scope>
    <source>
        <strain evidence="1 2">JCM 3028</strain>
    </source>
</reference>
<keyword evidence="2" id="KW-1185">Reference proteome</keyword>
<dbReference type="InterPro" id="IPR015943">
    <property type="entry name" value="WD40/YVTN_repeat-like_dom_sf"/>
</dbReference>
<dbReference type="SUPFAM" id="SSF82171">
    <property type="entry name" value="DPP6 N-terminal domain-like"/>
    <property type="match status" value="1"/>
</dbReference>
<sequence>MSVCVGAIAVVMGAGVPAEAGDARPPVRYAGLDGCVCAPWKLWTRDGGVVPLPDARVFSVGRQRAPLALSPNGRHVAYFQLRDGALVVLEVATGEVRTVPGVMWSNAMRAARVELSPGGRYAVLGIGGEHQILDTYSGESIPVPPGLRPWSFSPDAKFVLVVDDTFQAEIYSMSPFTERGRVPVGGALGPDGEIVAHFTSRDAGIRLWDVPTGGIPRRDPIAVPADRTPTRMRWNGEGRLDLQTVTPRRIRKGGGARYAWYRVDQESGGTERAGGFVVPGSVHNPIVTGLTP</sequence>
<gene>
    <name evidence="1" type="ORF">ACFFRH_04575</name>
</gene>